<dbReference type="AlphaFoldDB" id="A0A915K676"/>
<dbReference type="Proteomes" id="UP000887565">
    <property type="component" value="Unplaced"/>
</dbReference>
<reference evidence="2" key="1">
    <citation type="submission" date="2022-11" db="UniProtKB">
        <authorList>
            <consortium name="WormBaseParasite"/>
        </authorList>
    </citation>
    <scope>IDENTIFICATION</scope>
</reference>
<evidence type="ECO:0000313" key="2">
    <source>
        <dbReference type="WBParaSite" id="nRc.2.0.1.t34241-RA"/>
    </source>
</evidence>
<sequence>MLNIVSQMRRLRRRSATLDTASAKMDRLMLPLRHTSQMTFRQRPTVFWAAQRPLWPTWCAMWRNFDDASSLTNVFVVGGRWRRLRLAFPLRLLAGRCPSALNNGRGKGCQATRDYSKLLIIVVGIRVQTQRRPGRSLIYWCRGEAGLPLESPVAKTTLALDKRAAPGG</sequence>
<name>A0A915K676_ROMCU</name>
<dbReference type="WBParaSite" id="nRc.2.0.1.t34241-RA">
    <property type="protein sequence ID" value="nRc.2.0.1.t34241-RA"/>
    <property type="gene ID" value="nRc.2.0.1.g34241"/>
</dbReference>
<proteinExistence type="predicted"/>
<protein>
    <submittedName>
        <fullName evidence="2">Uncharacterized protein</fullName>
    </submittedName>
</protein>
<accession>A0A915K676</accession>
<keyword evidence="1" id="KW-1185">Reference proteome</keyword>
<evidence type="ECO:0000313" key="1">
    <source>
        <dbReference type="Proteomes" id="UP000887565"/>
    </source>
</evidence>
<organism evidence="1 2">
    <name type="scientific">Romanomermis culicivorax</name>
    <name type="common">Nematode worm</name>
    <dbReference type="NCBI Taxonomy" id="13658"/>
    <lineage>
        <taxon>Eukaryota</taxon>
        <taxon>Metazoa</taxon>
        <taxon>Ecdysozoa</taxon>
        <taxon>Nematoda</taxon>
        <taxon>Enoplea</taxon>
        <taxon>Dorylaimia</taxon>
        <taxon>Mermithida</taxon>
        <taxon>Mermithoidea</taxon>
        <taxon>Mermithidae</taxon>
        <taxon>Romanomermis</taxon>
    </lineage>
</organism>